<dbReference type="KEGG" id="rher:EHE19_013160"/>
<evidence type="ECO:0000313" key="2">
    <source>
        <dbReference type="Proteomes" id="UP000306409"/>
    </source>
</evidence>
<dbReference type="Pfam" id="PF18937">
    <property type="entry name" value="DUF5685"/>
    <property type="match status" value="1"/>
</dbReference>
<protein>
    <submittedName>
        <fullName evidence="1">Uncharacterized protein</fullName>
    </submittedName>
</protein>
<reference evidence="1 2" key="1">
    <citation type="submission" date="2020-09" db="EMBL/GenBank/DDBJ databases">
        <title>Characterization and genome sequencing of Ruminiclostridium sp. nov. MA18.</title>
        <authorList>
            <person name="Rettenmaier R."/>
            <person name="Kowollik M.-L."/>
            <person name="Liebl W."/>
            <person name="Zverlov V."/>
        </authorList>
    </citation>
    <scope>NUCLEOTIDE SEQUENCE [LARGE SCALE GENOMIC DNA]</scope>
    <source>
        <strain evidence="1 2">MA18</strain>
    </source>
</reference>
<gene>
    <name evidence="1" type="ORF">EHE19_013160</name>
</gene>
<dbReference type="RefSeq" id="WP_137698313.1">
    <property type="nucleotide sequence ID" value="NZ_CP061336.1"/>
</dbReference>
<dbReference type="EMBL" id="CP061336">
    <property type="protein sequence ID" value="QNU65840.1"/>
    <property type="molecule type" value="Genomic_DNA"/>
</dbReference>
<dbReference type="OrthoDB" id="1722540at2"/>
<proteinExistence type="predicted"/>
<evidence type="ECO:0000313" key="1">
    <source>
        <dbReference type="EMBL" id="QNU65840.1"/>
    </source>
</evidence>
<name>A0A4V6EQE1_9FIRM</name>
<accession>A0A4V6EQE1</accession>
<dbReference type="InterPro" id="IPR043740">
    <property type="entry name" value="DUF5685"/>
</dbReference>
<dbReference type="Proteomes" id="UP000306409">
    <property type="component" value="Chromosome"/>
</dbReference>
<sequence length="292" mass="33974">MFGYIMPEKPELKIKEFDMYRAYYCGVCKSIGRRHGQIKRMTLTYDAAFLALLLCSILNVETKVKKERCMVHPTKKSFVIYNEIIDYSSDINIILAYNNIIDKWKDDKSKIALVGLVGLKRAYKKLHSKYSTKCDIINRRLEELSILEKNNCDSMDAAAEPFAKLMEEVLDYEKLDDNTRQILRWMGYNLGKWIYLIDAFDDLEDDIKNSSYNPLLSHFKYNGNDVCEFKDNIKEQVEFTLLYCLGEASKAFQLLAAKENKEILENILYIGMLSKTDKILCQRSCVKGEKSI</sequence>
<keyword evidence="2" id="KW-1185">Reference proteome</keyword>
<dbReference type="AlphaFoldDB" id="A0A4V6EQE1"/>
<organism evidence="1 2">
    <name type="scientific">Ruminiclostridium herbifermentans</name>
    <dbReference type="NCBI Taxonomy" id="2488810"/>
    <lineage>
        <taxon>Bacteria</taxon>
        <taxon>Bacillati</taxon>
        <taxon>Bacillota</taxon>
        <taxon>Clostridia</taxon>
        <taxon>Eubacteriales</taxon>
        <taxon>Oscillospiraceae</taxon>
        <taxon>Ruminiclostridium</taxon>
    </lineage>
</organism>